<evidence type="ECO:0000256" key="6">
    <source>
        <dbReference type="SAM" id="Coils"/>
    </source>
</evidence>
<keyword evidence="6" id="KW-0175">Coiled coil</keyword>
<reference evidence="11 12" key="1">
    <citation type="submission" date="2023-11" db="EMBL/GenBank/DDBJ databases">
        <authorList>
            <person name="Xu M."/>
            <person name="Jiang T."/>
        </authorList>
    </citation>
    <scope>NUCLEOTIDE SEQUENCE [LARGE SCALE GENOMIC DNA]</scope>
    <source>
        <strain evidence="11 12">SD</strain>
    </source>
</reference>
<dbReference type="PANTHER" id="PTHR30255:SF2">
    <property type="entry name" value="SINGLE-STRANDED-DNA-SPECIFIC EXONUCLEASE RECJ"/>
    <property type="match status" value="1"/>
</dbReference>
<evidence type="ECO:0000313" key="11">
    <source>
        <dbReference type="EMBL" id="MDX8150025.1"/>
    </source>
</evidence>
<dbReference type="InterPro" id="IPR038763">
    <property type="entry name" value="DHH_sf"/>
</dbReference>
<keyword evidence="3" id="KW-0540">Nuclease</keyword>
<comment type="similarity">
    <text evidence="1">Belongs to the RecJ family.</text>
</comment>
<dbReference type="Gene3D" id="3.10.310.30">
    <property type="match status" value="1"/>
</dbReference>
<evidence type="ECO:0000256" key="3">
    <source>
        <dbReference type="ARBA" id="ARBA00022722"/>
    </source>
</evidence>
<feature type="domain" description="DHHA1" evidence="9">
    <location>
        <begin position="356"/>
        <end position="443"/>
    </location>
</feature>
<dbReference type="InterPro" id="IPR003156">
    <property type="entry name" value="DHHA1_dom"/>
</dbReference>
<gene>
    <name evidence="11" type="primary">recJ</name>
    <name evidence="11" type="ORF">SK069_00335</name>
</gene>
<comment type="caution">
    <text evidence="11">The sequence shown here is derived from an EMBL/GenBank/DDBJ whole genome shotgun (WGS) entry which is preliminary data.</text>
</comment>
<dbReference type="Pfam" id="PF01368">
    <property type="entry name" value="DHH"/>
    <property type="match status" value="1"/>
</dbReference>
<feature type="region of interest" description="Disordered" evidence="7">
    <location>
        <begin position="173"/>
        <end position="192"/>
    </location>
</feature>
<dbReference type="InterPro" id="IPR051673">
    <property type="entry name" value="SSDNA_exonuclease_RecJ"/>
</dbReference>
<name>A0ABU4VE32_9ACTN</name>
<proteinExistence type="inferred from homology"/>
<evidence type="ECO:0000259" key="9">
    <source>
        <dbReference type="Pfam" id="PF02272"/>
    </source>
</evidence>
<dbReference type="RefSeq" id="WP_319952178.1">
    <property type="nucleotide sequence ID" value="NZ_JAXAVX010000001.1"/>
</dbReference>
<protein>
    <recommendedName>
        <fullName evidence="2">Single-stranded-DNA-specific exonuclease RecJ</fullName>
    </recommendedName>
</protein>
<evidence type="ECO:0000259" key="10">
    <source>
        <dbReference type="Pfam" id="PF17768"/>
    </source>
</evidence>
<feature type="coiled-coil region" evidence="6">
    <location>
        <begin position="317"/>
        <end position="344"/>
    </location>
</feature>
<dbReference type="Proteomes" id="UP001277761">
    <property type="component" value="Unassembled WGS sequence"/>
</dbReference>
<keyword evidence="12" id="KW-1185">Reference proteome</keyword>
<feature type="region of interest" description="Disordered" evidence="7">
    <location>
        <begin position="795"/>
        <end position="816"/>
    </location>
</feature>
<keyword evidence="4" id="KW-0378">Hydrolase</keyword>
<evidence type="ECO:0000256" key="5">
    <source>
        <dbReference type="ARBA" id="ARBA00022839"/>
    </source>
</evidence>
<dbReference type="EMBL" id="JAXAVX010000001">
    <property type="protein sequence ID" value="MDX8150025.1"/>
    <property type="molecule type" value="Genomic_DNA"/>
</dbReference>
<dbReference type="InterPro" id="IPR004610">
    <property type="entry name" value="RecJ"/>
</dbReference>
<dbReference type="Pfam" id="PF02272">
    <property type="entry name" value="DHHA1"/>
    <property type="match status" value="1"/>
</dbReference>
<dbReference type="SUPFAM" id="SSF64182">
    <property type="entry name" value="DHH phosphoesterases"/>
    <property type="match status" value="1"/>
</dbReference>
<evidence type="ECO:0000256" key="1">
    <source>
        <dbReference type="ARBA" id="ARBA00005915"/>
    </source>
</evidence>
<evidence type="ECO:0000313" key="12">
    <source>
        <dbReference type="Proteomes" id="UP001277761"/>
    </source>
</evidence>
<sequence length="816" mass="85843">MSVRFEIPPAPQAAVDGIVAALGVHEVTAQVLVRRGLADPDAAARFLAAEERHPLEAFDGLREAAERILGHVRRRGRIVVHGDYDCDGVCATATLVRAVRQVGGDVTWFVPHRLEDGYGLGADTVRRLAGDGFDLVVTVDCGVTAVDEAALAAELGLDLVVTDHHRPRADGALPAVPIAHPGLPRDPADPDGPTRYPAPELCGAGVAWRLAGALLAAAGHDPAGADIDLDLVAIATIADVVPLRGENRWIVRRGLQAITDSRRPGLRALLDVSRTAPADVDERSVAFRLAPRINAAGRVGDANAAVALLVEHDPGEARRLADRLDLANRDRRELERRILREAEAQADAQGEQPAYVLAGEGWHPGVVGIVASRIVERTGRPAVLLAIEGEEAVGSGRSVPGFDLLAGLDACADRLLAHGGHRAAAGLRMQRDAIDGFAAAFRAHAAEHLDEDALVAVERVDAIVGGADLSLGLAEQLLALGPFGEGNPEPVLQVVGARGEGVRTLGSRGAHLAFTVRSGGTRIAAVAFGCEELPCPDGPFVGSFALERHAFAGSVLPRLRARRMALAAPSAIDRLDGDPLDAALSVLEAEDPFPSPSDPGAPPTLAAAAERLEDRAPCGAVAALAALVATGEPVVALVADARRRHAQLAPMLGGFALTDWWSAVRTPATLDGAVHLVAVDPPSDAAHLGLLDALPDGRAWRTWGDPELRFTVDALHHEHDLRGDAIALFRDLRTAGPSPFAALLGERPGWRLGLLLRVLEECGAVVVDRAERIVAPGSGPVAPLEDGPTHRAWTARGEERHRWLSTPDPRRAPLRA</sequence>
<feature type="domain" description="DDH" evidence="8">
    <location>
        <begin position="77"/>
        <end position="235"/>
    </location>
</feature>
<evidence type="ECO:0000256" key="4">
    <source>
        <dbReference type="ARBA" id="ARBA00022801"/>
    </source>
</evidence>
<dbReference type="Pfam" id="PF17768">
    <property type="entry name" value="RecJ_OB"/>
    <property type="match status" value="1"/>
</dbReference>
<dbReference type="GO" id="GO:0004527">
    <property type="term" value="F:exonuclease activity"/>
    <property type="evidence" value="ECO:0007669"/>
    <property type="project" value="UniProtKB-KW"/>
</dbReference>
<organism evidence="11 12">
    <name type="scientific">Patulibacter brassicae</name>
    <dbReference type="NCBI Taxonomy" id="1705717"/>
    <lineage>
        <taxon>Bacteria</taxon>
        <taxon>Bacillati</taxon>
        <taxon>Actinomycetota</taxon>
        <taxon>Thermoleophilia</taxon>
        <taxon>Solirubrobacterales</taxon>
        <taxon>Patulibacteraceae</taxon>
        <taxon>Patulibacter</taxon>
    </lineage>
</organism>
<dbReference type="PANTHER" id="PTHR30255">
    <property type="entry name" value="SINGLE-STRANDED-DNA-SPECIFIC EXONUCLEASE RECJ"/>
    <property type="match status" value="1"/>
</dbReference>
<dbReference type="NCBIfam" id="TIGR00644">
    <property type="entry name" value="recJ"/>
    <property type="match status" value="1"/>
</dbReference>
<dbReference type="InterPro" id="IPR041122">
    <property type="entry name" value="RecJ_OB"/>
</dbReference>
<dbReference type="InterPro" id="IPR001667">
    <property type="entry name" value="DDH_dom"/>
</dbReference>
<dbReference type="Gene3D" id="3.90.1640.30">
    <property type="match status" value="1"/>
</dbReference>
<evidence type="ECO:0000259" key="8">
    <source>
        <dbReference type="Pfam" id="PF01368"/>
    </source>
</evidence>
<accession>A0ABU4VE32</accession>
<feature type="domain" description="RecJ OB" evidence="10">
    <location>
        <begin position="460"/>
        <end position="553"/>
    </location>
</feature>
<keyword evidence="5 11" id="KW-0269">Exonuclease</keyword>
<evidence type="ECO:0000256" key="7">
    <source>
        <dbReference type="SAM" id="MobiDB-lite"/>
    </source>
</evidence>
<evidence type="ECO:0000256" key="2">
    <source>
        <dbReference type="ARBA" id="ARBA00019841"/>
    </source>
</evidence>